<proteinExistence type="predicted"/>
<dbReference type="EMBL" id="VRLR01000011">
    <property type="protein sequence ID" value="TXK79227.1"/>
    <property type="molecule type" value="Genomic_DNA"/>
</dbReference>
<reference evidence="3 4" key="1">
    <citation type="submission" date="2019-08" db="EMBL/GenBank/DDBJ databases">
        <title>Draft genome analysis of Rheinheimera tangshanensis isolated from the roots of fresh rice plants (Oryza sativa).</title>
        <authorList>
            <person name="Yu Q."/>
            <person name="Qi Y."/>
            <person name="Zhang H."/>
            <person name="Pu J."/>
        </authorList>
    </citation>
    <scope>NUCLEOTIDE SEQUENCE [LARGE SCALE GENOMIC DNA]</scope>
    <source>
        <strain evidence="3 4">JA3-B52</strain>
    </source>
</reference>
<dbReference type="OrthoDB" id="6904246at2"/>
<dbReference type="PANTHER" id="PTHR32305:SF15">
    <property type="entry name" value="PROTEIN RHSA-RELATED"/>
    <property type="match status" value="1"/>
</dbReference>
<name>A0A5C8LRG6_9GAMM</name>
<feature type="domain" description="Teneurin-like YD-shell" evidence="2">
    <location>
        <begin position="3"/>
        <end position="194"/>
    </location>
</feature>
<dbReference type="AlphaFoldDB" id="A0A5C8LRG6"/>
<evidence type="ECO:0000256" key="1">
    <source>
        <dbReference type="ARBA" id="ARBA00022737"/>
    </source>
</evidence>
<dbReference type="RefSeq" id="WP_147905032.1">
    <property type="nucleotide sequence ID" value="NZ_VRLR01000011.1"/>
</dbReference>
<dbReference type="PANTHER" id="PTHR32305">
    <property type="match status" value="1"/>
</dbReference>
<dbReference type="InterPro" id="IPR022385">
    <property type="entry name" value="Rhs_assc_core"/>
</dbReference>
<evidence type="ECO:0000313" key="4">
    <source>
        <dbReference type="Proteomes" id="UP000321814"/>
    </source>
</evidence>
<evidence type="ECO:0000259" key="2">
    <source>
        <dbReference type="Pfam" id="PF25023"/>
    </source>
</evidence>
<accession>A0A5C8LRG6</accession>
<evidence type="ECO:0000313" key="3">
    <source>
        <dbReference type="EMBL" id="TXK79227.1"/>
    </source>
</evidence>
<sequence>MAGNPISYDSNGNLKSHEGWTYNYNGHNRLISASKSGTALSLDYDATGRLLSSTLNGSKTTFLYDGDELVAEYNASGTMLRRYVHGVGIDDPLVWFEGAGTGSTKYLLADERGSIVSETNASGVVVQTHQYGPYGELINQSTSRFRYTGQILIPGTELYHYKARVYHPKLGRFLQTDPIGYKDGMNWYAYVGNDPMNKVDPSGKYGKGRGWSNESWKKFDKAQKQLSKDMKSVASKLKGIAANLKDGETTKDGYSAKQLNSMVSSLDKATNALDSDGAKSSGGYFAHATTAAASGWQTRKFGEGIIGGNSITLNTDHHDFGSSRFNFMIGHEALHNAGLDHPGNIRGVMPYRFGSIHENLRYKSIPEEHQHTNPDWVMSQVYP</sequence>
<keyword evidence="4" id="KW-1185">Reference proteome</keyword>
<organism evidence="3 4">
    <name type="scientific">Rheinheimera tangshanensis</name>
    <dbReference type="NCBI Taxonomy" id="400153"/>
    <lineage>
        <taxon>Bacteria</taxon>
        <taxon>Pseudomonadati</taxon>
        <taxon>Pseudomonadota</taxon>
        <taxon>Gammaproteobacteria</taxon>
        <taxon>Chromatiales</taxon>
        <taxon>Chromatiaceae</taxon>
        <taxon>Rheinheimera</taxon>
    </lineage>
</organism>
<protein>
    <submittedName>
        <fullName evidence="3">RHS repeat-associated core domain-containing protein</fullName>
    </submittedName>
</protein>
<dbReference type="InterPro" id="IPR056823">
    <property type="entry name" value="TEN-like_YD-shell"/>
</dbReference>
<dbReference type="Pfam" id="PF25023">
    <property type="entry name" value="TEN_YD-shell"/>
    <property type="match status" value="1"/>
</dbReference>
<dbReference type="Proteomes" id="UP000321814">
    <property type="component" value="Unassembled WGS sequence"/>
</dbReference>
<dbReference type="InterPro" id="IPR050708">
    <property type="entry name" value="T6SS_VgrG/RHS"/>
</dbReference>
<dbReference type="NCBIfam" id="TIGR03696">
    <property type="entry name" value="Rhs_assc_core"/>
    <property type="match status" value="1"/>
</dbReference>
<dbReference type="Gene3D" id="2.180.10.10">
    <property type="entry name" value="RHS repeat-associated core"/>
    <property type="match status" value="1"/>
</dbReference>
<keyword evidence="1" id="KW-0677">Repeat</keyword>
<comment type="caution">
    <text evidence="3">The sequence shown here is derived from an EMBL/GenBank/DDBJ whole genome shotgun (WGS) entry which is preliminary data.</text>
</comment>
<gene>
    <name evidence="3" type="ORF">FU839_15140</name>
</gene>